<dbReference type="Proteomes" id="UP000757232">
    <property type="component" value="Unassembled WGS sequence"/>
</dbReference>
<evidence type="ECO:0008006" key="4">
    <source>
        <dbReference type="Google" id="ProtNLM"/>
    </source>
</evidence>
<proteinExistence type="predicted"/>
<dbReference type="OrthoDB" id="3253535at2759"/>
<name>A0A9Q5HY49_SANBA</name>
<evidence type="ECO:0000256" key="1">
    <source>
        <dbReference type="SAM" id="MobiDB-lite"/>
    </source>
</evidence>
<comment type="caution">
    <text evidence="2">The sequence shown here is derived from an EMBL/GenBank/DDBJ whole genome shotgun (WGS) entry which is preliminary data.</text>
</comment>
<dbReference type="InterPro" id="IPR008978">
    <property type="entry name" value="HSP20-like_chaperone"/>
</dbReference>
<dbReference type="EMBL" id="LNZH02000183">
    <property type="protein sequence ID" value="OCB88167.1"/>
    <property type="molecule type" value="Genomic_DNA"/>
</dbReference>
<accession>A0A9Q5HY49</accession>
<dbReference type="CDD" id="cd06464">
    <property type="entry name" value="ACD_sHsps-like"/>
    <property type="match status" value="1"/>
</dbReference>
<organism evidence="2 3">
    <name type="scientific">Sanghuangporus baumii</name>
    <name type="common">Phellinus baumii</name>
    <dbReference type="NCBI Taxonomy" id="108892"/>
    <lineage>
        <taxon>Eukaryota</taxon>
        <taxon>Fungi</taxon>
        <taxon>Dikarya</taxon>
        <taxon>Basidiomycota</taxon>
        <taxon>Agaricomycotina</taxon>
        <taxon>Agaricomycetes</taxon>
        <taxon>Hymenochaetales</taxon>
        <taxon>Hymenochaetaceae</taxon>
        <taxon>Sanghuangporus</taxon>
    </lineage>
</organism>
<sequence>MSVLQLNRVASLSRLLSPKSSGSGSRTRRTSASFAISNIGGLLSCPALSAAITPDREPGISKRGRVSSAPFMRRKGDPPGHREAHGSHCHNLHSSRLAPLQGVLFGKPFSTTPYKQSTQDRVGFSDISFKLPSPPHCEVEQGMPKAPQLSFRSPVSQPKMVPFQPEIYAPTAKPALSPKISYSSMLGPLNGSAPLHSSQVAAIAAVLEPHRRSPAPESRPMLRLTRSTEDEHVLSVHLPGFAPEMVTICVRREDKLAVVADLWHAESNCHHEWLVAFSSRDANVLQTRAQFSADGTLTIHVPRHHGYSPRMRSRLR</sequence>
<feature type="compositionally biased region" description="Basic and acidic residues" evidence="1">
    <location>
        <begin position="74"/>
        <end position="86"/>
    </location>
</feature>
<protein>
    <recommendedName>
        <fullName evidence="4">SHSP domain-containing protein</fullName>
    </recommendedName>
</protein>
<evidence type="ECO:0000313" key="2">
    <source>
        <dbReference type="EMBL" id="OCB88167.1"/>
    </source>
</evidence>
<evidence type="ECO:0000313" key="3">
    <source>
        <dbReference type="Proteomes" id="UP000757232"/>
    </source>
</evidence>
<reference evidence="2" key="1">
    <citation type="submission" date="2016-06" db="EMBL/GenBank/DDBJ databases">
        <title>Draft Genome sequence of the fungus Inonotus baumii.</title>
        <authorList>
            <person name="Zhu H."/>
            <person name="Lin W."/>
        </authorList>
    </citation>
    <scope>NUCLEOTIDE SEQUENCE</scope>
    <source>
        <strain evidence="2">821</strain>
    </source>
</reference>
<dbReference type="SUPFAM" id="SSF49764">
    <property type="entry name" value="HSP20-like chaperones"/>
    <property type="match status" value="1"/>
</dbReference>
<gene>
    <name evidence="2" type="ORF">A7U60_g4685</name>
</gene>
<dbReference type="AlphaFoldDB" id="A0A9Q5HY49"/>
<dbReference type="Gene3D" id="2.60.40.790">
    <property type="match status" value="1"/>
</dbReference>
<keyword evidence="3" id="KW-1185">Reference proteome</keyword>
<feature type="region of interest" description="Disordered" evidence="1">
    <location>
        <begin position="54"/>
        <end position="89"/>
    </location>
</feature>